<dbReference type="Proteomes" id="UP001209540">
    <property type="component" value="Unassembled WGS sequence"/>
</dbReference>
<evidence type="ECO:0000259" key="7">
    <source>
        <dbReference type="PROSITE" id="PS50850"/>
    </source>
</evidence>
<evidence type="ECO:0000313" key="8">
    <source>
        <dbReference type="EMBL" id="KAI9270478.1"/>
    </source>
</evidence>
<evidence type="ECO:0000256" key="1">
    <source>
        <dbReference type="ARBA" id="ARBA00004141"/>
    </source>
</evidence>
<accession>A0AAD5K5H4</accession>
<gene>
    <name evidence="8" type="ORF">BDA99DRAFT_557303</name>
</gene>
<feature type="transmembrane region" description="Helical" evidence="6">
    <location>
        <begin position="213"/>
        <end position="236"/>
    </location>
</feature>
<feature type="transmembrane region" description="Helical" evidence="6">
    <location>
        <begin position="154"/>
        <end position="173"/>
    </location>
</feature>
<dbReference type="PANTHER" id="PTHR23502">
    <property type="entry name" value="MAJOR FACILITATOR SUPERFAMILY"/>
    <property type="match status" value="1"/>
</dbReference>
<keyword evidence="4 6" id="KW-1133">Transmembrane helix</keyword>
<dbReference type="Gene3D" id="1.20.1250.20">
    <property type="entry name" value="MFS general substrate transporter like domains"/>
    <property type="match status" value="1"/>
</dbReference>
<protein>
    <submittedName>
        <fullName evidence="8">Major facilitator superfamily domain-containing protein</fullName>
    </submittedName>
</protein>
<keyword evidence="9" id="KW-1185">Reference proteome</keyword>
<keyword evidence="5 6" id="KW-0472">Membrane</keyword>
<feature type="transmembrane region" description="Helical" evidence="6">
    <location>
        <begin position="242"/>
        <end position="262"/>
    </location>
</feature>
<feature type="transmembrane region" description="Helical" evidence="6">
    <location>
        <begin position="122"/>
        <end position="142"/>
    </location>
</feature>
<evidence type="ECO:0000256" key="6">
    <source>
        <dbReference type="SAM" id="Phobius"/>
    </source>
</evidence>
<feature type="transmembrane region" description="Helical" evidence="6">
    <location>
        <begin position="299"/>
        <end position="317"/>
    </location>
</feature>
<reference evidence="8" key="1">
    <citation type="journal article" date="2022" name="IScience">
        <title>Evolution of zygomycete secretomes and the origins of terrestrial fungal ecologies.</title>
        <authorList>
            <person name="Chang Y."/>
            <person name="Wang Y."/>
            <person name="Mondo S."/>
            <person name="Ahrendt S."/>
            <person name="Andreopoulos W."/>
            <person name="Barry K."/>
            <person name="Beard J."/>
            <person name="Benny G.L."/>
            <person name="Blankenship S."/>
            <person name="Bonito G."/>
            <person name="Cuomo C."/>
            <person name="Desiro A."/>
            <person name="Gervers K.A."/>
            <person name="Hundley H."/>
            <person name="Kuo A."/>
            <person name="LaButti K."/>
            <person name="Lang B.F."/>
            <person name="Lipzen A."/>
            <person name="O'Donnell K."/>
            <person name="Pangilinan J."/>
            <person name="Reynolds N."/>
            <person name="Sandor L."/>
            <person name="Smith M.E."/>
            <person name="Tsang A."/>
            <person name="Grigoriev I.V."/>
            <person name="Stajich J.E."/>
            <person name="Spatafora J.W."/>
        </authorList>
    </citation>
    <scope>NUCLEOTIDE SEQUENCE</scope>
    <source>
        <strain evidence="8">RSA 2281</strain>
    </source>
</reference>
<feature type="domain" description="Major facilitator superfamily (MFS) profile" evidence="7">
    <location>
        <begin position="88"/>
        <end position="483"/>
    </location>
</feature>
<dbReference type="InterPro" id="IPR011701">
    <property type="entry name" value="MFS"/>
</dbReference>
<dbReference type="EMBL" id="JAIXMP010000007">
    <property type="protein sequence ID" value="KAI9270478.1"/>
    <property type="molecule type" value="Genomic_DNA"/>
</dbReference>
<evidence type="ECO:0000256" key="4">
    <source>
        <dbReference type="ARBA" id="ARBA00022989"/>
    </source>
</evidence>
<organism evidence="8 9">
    <name type="scientific">Phascolomyces articulosus</name>
    <dbReference type="NCBI Taxonomy" id="60185"/>
    <lineage>
        <taxon>Eukaryota</taxon>
        <taxon>Fungi</taxon>
        <taxon>Fungi incertae sedis</taxon>
        <taxon>Mucoromycota</taxon>
        <taxon>Mucoromycotina</taxon>
        <taxon>Mucoromycetes</taxon>
        <taxon>Mucorales</taxon>
        <taxon>Lichtheimiaceae</taxon>
        <taxon>Phascolomyces</taxon>
    </lineage>
</organism>
<keyword evidence="2" id="KW-0813">Transport</keyword>
<dbReference type="GO" id="GO:0005886">
    <property type="term" value="C:plasma membrane"/>
    <property type="evidence" value="ECO:0007669"/>
    <property type="project" value="TreeGrafter"/>
</dbReference>
<sequence>MVIKDNNKSSATEVSHSSNLHKTIVNNKFPSTTTQEERNVSIVEDTAITLDQDHDTTVDEEYRYTEEGQQQQLKMKQLEFSKAKKITIFIIVLLGLSMSQFSMSGLYPAFPSIQKEFQTTETVTNGVIAATIVVGGIVPSMWATYSEYYGRRSIYALIAVIGILGNLASVFSPGIVTLIVIRAITSVGTSGCTSVGAGVIVEVFNDNERGKALSWFTAMPIILTIFAPIICGLLTQKLGWRSIFMFFSICYLLLLVAIAFLLPETHPRKRLGKETKKNHGHRSCVILVNPFSSFKLFKYLNLFLTSSYVAICMGTNYAANATFTWSYSKQYNFDSTIVGLCFIAGGFGYCMGAIVAGILSDRLYKSRAAKAKEAGQEIYPEMRLSTFVLGIGVIVMAGGYISYGWCIDKNVHFAFGMISNMFAQFGLMLWVCFLTVYATQCFPGRGASVQDMPYLTASNIVILYSLFSTSKTYHDYNWPLNSG</sequence>
<keyword evidence="3 6" id="KW-0812">Transmembrane</keyword>
<dbReference type="Pfam" id="PF07690">
    <property type="entry name" value="MFS_1"/>
    <property type="match status" value="1"/>
</dbReference>
<reference evidence="8" key="2">
    <citation type="submission" date="2023-02" db="EMBL/GenBank/DDBJ databases">
        <authorList>
            <consortium name="DOE Joint Genome Institute"/>
            <person name="Mondo S.J."/>
            <person name="Chang Y."/>
            <person name="Wang Y."/>
            <person name="Ahrendt S."/>
            <person name="Andreopoulos W."/>
            <person name="Barry K."/>
            <person name="Beard J."/>
            <person name="Benny G.L."/>
            <person name="Blankenship S."/>
            <person name="Bonito G."/>
            <person name="Cuomo C."/>
            <person name="Desiro A."/>
            <person name="Gervers K.A."/>
            <person name="Hundley H."/>
            <person name="Kuo A."/>
            <person name="LaButti K."/>
            <person name="Lang B.F."/>
            <person name="Lipzen A."/>
            <person name="O'Donnell K."/>
            <person name="Pangilinan J."/>
            <person name="Reynolds N."/>
            <person name="Sandor L."/>
            <person name="Smith M.W."/>
            <person name="Tsang A."/>
            <person name="Grigoriev I.V."/>
            <person name="Stajich J.E."/>
            <person name="Spatafora J.W."/>
        </authorList>
    </citation>
    <scope>NUCLEOTIDE SEQUENCE</scope>
    <source>
        <strain evidence="8">RSA 2281</strain>
    </source>
</reference>
<evidence type="ECO:0000256" key="2">
    <source>
        <dbReference type="ARBA" id="ARBA00022448"/>
    </source>
</evidence>
<dbReference type="InterPro" id="IPR036259">
    <property type="entry name" value="MFS_trans_sf"/>
</dbReference>
<dbReference type="PANTHER" id="PTHR23502:SF132">
    <property type="entry name" value="POLYAMINE TRANSPORTER 2-RELATED"/>
    <property type="match status" value="1"/>
</dbReference>
<evidence type="ECO:0000256" key="5">
    <source>
        <dbReference type="ARBA" id="ARBA00023136"/>
    </source>
</evidence>
<feature type="transmembrane region" description="Helical" evidence="6">
    <location>
        <begin position="337"/>
        <end position="364"/>
    </location>
</feature>
<dbReference type="PROSITE" id="PS50850">
    <property type="entry name" value="MFS"/>
    <property type="match status" value="1"/>
</dbReference>
<proteinExistence type="predicted"/>
<evidence type="ECO:0000313" key="9">
    <source>
        <dbReference type="Proteomes" id="UP001209540"/>
    </source>
</evidence>
<comment type="caution">
    <text evidence="8">The sequence shown here is derived from an EMBL/GenBank/DDBJ whole genome shotgun (WGS) entry which is preliminary data.</text>
</comment>
<name>A0AAD5K5H4_9FUNG</name>
<dbReference type="GO" id="GO:0022857">
    <property type="term" value="F:transmembrane transporter activity"/>
    <property type="evidence" value="ECO:0007669"/>
    <property type="project" value="InterPro"/>
</dbReference>
<feature type="transmembrane region" description="Helical" evidence="6">
    <location>
        <begin position="384"/>
        <end position="405"/>
    </location>
</feature>
<feature type="transmembrane region" description="Helical" evidence="6">
    <location>
        <begin position="86"/>
        <end position="110"/>
    </location>
</feature>
<dbReference type="SUPFAM" id="SSF103473">
    <property type="entry name" value="MFS general substrate transporter"/>
    <property type="match status" value="1"/>
</dbReference>
<dbReference type="InterPro" id="IPR020846">
    <property type="entry name" value="MFS_dom"/>
</dbReference>
<feature type="transmembrane region" description="Helical" evidence="6">
    <location>
        <begin position="411"/>
        <end position="438"/>
    </location>
</feature>
<dbReference type="AlphaFoldDB" id="A0AAD5K5H4"/>
<feature type="transmembrane region" description="Helical" evidence="6">
    <location>
        <begin position="179"/>
        <end position="201"/>
    </location>
</feature>
<comment type="subcellular location">
    <subcellularLocation>
        <location evidence="1">Membrane</location>
        <topology evidence="1">Multi-pass membrane protein</topology>
    </subcellularLocation>
</comment>
<evidence type="ECO:0000256" key="3">
    <source>
        <dbReference type="ARBA" id="ARBA00022692"/>
    </source>
</evidence>